<dbReference type="SUPFAM" id="SSF103473">
    <property type="entry name" value="MFS general substrate transporter"/>
    <property type="match status" value="1"/>
</dbReference>
<dbReference type="InterPro" id="IPR036259">
    <property type="entry name" value="MFS_trans_sf"/>
</dbReference>
<evidence type="ECO:0000256" key="3">
    <source>
        <dbReference type="SAM" id="Phobius"/>
    </source>
</evidence>
<feature type="region of interest" description="Disordered" evidence="2">
    <location>
        <begin position="1"/>
        <end position="24"/>
    </location>
</feature>
<dbReference type="PANTHER" id="PTHR11328:SF24">
    <property type="entry name" value="MAJOR FACILITATOR SUPERFAMILY (MFS) PROFILE DOMAIN-CONTAINING PROTEIN"/>
    <property type="match status" value="1"/>
</dbReference>
<feature type="transmembrane region" description="Helical" evidence="3">
    <location>
        <begin position="686"/>
        <end position="706"/>
    </location>
</feature>
<comment type="caution">
    <text evidence="4">The sequence shown here is derived from an EMBL/GenBank/DDBJ whole genome shotgun (WGS) entry which is preliminary data.</text>
</comment>
<keyword evidence="5" id="KW-1185">Reference proteome</keyword>
<keyword evidence="3" id="KW-1133">Transmembrane helix</keyword>
<accession>A0ABN9UY64</accession>
<dbReference type="Pfam" id="PF13347">
    <property type="entry name" value="MFS_2"/>
    <property type="match status" value="1"/>
</dbReference>
<keyword evidence="3" id="KW-0812">Transmembrane</keyword>
<feature type="transmembrane region" description="Helical" evidence="3">
    <location>
        <begin position="202"/>
        <end position="223"/>
    </location>
</feature>
<organism evidence="4 5">
    <name type="scientific">Prorocentrum cordatum</name>
    <dbReference type="NCBI Taxonomy" id="2364126"/>
    <lineage>
        <taxon>Eukaryota</taxon>
        <taxon>Sar</taxon>
        <taxon>Alveolata</taxon>
        <taxon>Dinophyceae</taxon>
        <taxon>Prorocentrales</taxon>
        <taxon>Prorocentraceae</taxon>
        <taxon>Prorocentrum</taxon>
    </lineage>
</organism>
<feature type="transmembrane region" description="Helical" evidence="3">
    <location>
        <begin position="374"/>
        <end position="396"/>
    </location>
</feature>
<feature type="transmembrane region" description="Helical" evidence="3">
    <location>
        <begin position="268"/>
        <end position="290"/>
    </location>
</feature>
<dbReference type="InterPro" id="IPR039672">
    <property type="entry name" value="MFS_2"/>
</dbReference>
<keyword evidence="3" id="KW-0472">Membrane</keyword>
<dbReference type="PANTHER" id="PTHR11328">
    <property type="entry name" value="MAJOR FACILITATOR SUPERFAMILY DOMAIN-CONTAINING PROTEIN"/>
    <property type="match status" value="1"/>
</dbReference>
<reference evidence="4" key="1">
    <citation type="submission" date="2023-10" db="EMBL/GenBank/DDBJ databases">
        <authorList>
            <person name="Chen Y."/>
            <person name="Shah S."/>
            <person name="Dougan E. K."/>
            <person name="Thang M."/>
            <person name="Chan C."/>
        </authorList>
    </citation>
    <scope>NUCLEOTIDE SEQUENCE [LARGE SCALE GENOMIC DNA]</scope>
</reference>
<proteinExistence type="inferred from homology"/>
<feature type="transmembrane region" description="Helical" evidence="3">
    <location>
        <begin position="403"/>
        <end position="422"/>
    </location>
</feature>
<feature type="compositionally biased region" description="Low complexity" evidence="2">
    <location>
        <begin position="795"/>
        <end position="816"/>
    </location>
</feature>
<feature type="transmembrane region" description="Helical" evidence="3">
    <location>
        <begin position="434"/>
        <end position="457"/>
    </location>
</feature>
<feature type="transmembrane region" description="Helical" evidence="3">
    <location>
        <begin position="712"/>
        <end position="736"/>
    </location>
</feature>
<feature type="transmembrane region" description="Helical" evidence="3">
    <location>
        <begin position="177"/>
        <end position="196"/>
    </location>
</feature>
<feature type="transmembrane region" description="Helical" evidence="3">
    <location>
        <begin position="580"/>
        <end position="600"/>
    </location>
</feature>
<sequence>MTDRALTDRALTGASMGPAGTPYSRTSLMSSSRRAMTPADVAGWIAPASTPALDLYANDPQAIGNIQYDSLTEIYPMICLCAPGSNIPPCFFARDGHNGSLPRKRKVLWAWPFFSWFGLKFAKLGWMKTLYTDKKGASLGVIAFSLVASVLVDAFTDPAMSNFTDQFRSKYGRRRPFVLFSALYTPLVLICSFAPPGSGVVASIWFAIFHIAFKLADTVFVLAADAWGTELTPNYAERSNLWAWKYFFTPAGILFGMVALGRTYPVDLYILPIIGLSALHFQGCISLAYYGKEQDMSRLLSPPKATKGGLWSDRFTVGDVIPSLMCTMMNPPFRTLLWAAMAKGFGADVPFAILPYVTRWIIGDKCPSAGADDLFVYCVILNTIASLVVIPAWLWLAGKTSKYFAYCFHMGFLALSSVAFIFVDLDTGDCTMSYLAMVLSFVWGVALCGQFILTGLVNDIIDYDEFLCGGYRREACYVMSAEFLPKFAAIPGEFIPLMLMAYNGYRRPLPKDPGPPSCSGGIGQDEFCAAFYRNVAAPDSCSDEMSCAEYLADGAKAVCHASVQQCGIVQNEGVRWVLRVSFALVPFFFLALAFLALLGYPKAARSETQHQQLVQSISRLKRGETVEDPWNPGVYVSPAKPDGPRAGALAYFWPSELRAALAASPCSRDDDGHASVKNLLNRPLRLALLAAALIPIGVTIIAWGWVDMFDDLGASVSPIGLVLLGCGLLGVWFHGVRASAALALRKCQVQRSEICDAYRKAQQLAGGKAALGTPRRRTSRGASPPPASWARRRALSAPRPLASSEALAPRRSPCSRAPARHHCVSYVAGRGGLGALGRLWGGQASGISSGQAQVRRRDAISSPPPAPALLPPGIRVSNDAQTPRGHASKSAVESWARFASHHLSSNSGNFLEACTSGCRHGAGRLPPSWKAPPLDPSSCAHDL</sequence>
<name>A0ABN9UY64_9DINO</name>
<evidence type="ECO:0000256" key="1">
    <source>
        <dbReference type="ARBA" id="ARBA00008335"/>
    </source>
</evidence>
<evidence type="ECO:0000313" key="4">
    <source>
        <dbReference type="EMBL" id="CAK0865218.1"/>
    </source>
</evidence>
<feature type="transmembrane region" description="Helical" evidence="3">
    <location>
        <begin position="107"/>
        <end position="126"/>
    </location>
</feature>
<feature type="region of interest" description="Disordered" evidence="2">
    <location>
        <begin position="766"/>
        <end position="816"/>
    </location>
</feature>
<dbReference type="Proteomes" id="UP001189429">
    <property type="component" value="Unassembled WGS sequence"/>
</dbReference>
<feature type="transmembrane region" description="Helical" evidence="3">
    <location>
        <begin position="243"/>
        <end position="262"/>
    </location>
</feature>
<feature type="transmembrane region" description="Helical" evidence="3">
    <location>
        <begin position="138"/>
        <end position="156"/>
    </location>
</feature>
<comment type="similarity">
    <text evidence="1">Belongs to the major facilitator superfamily.</text>
</comment>
<feature type="transmembrane region" description="Helical" evidence="3">
    <location>
        <begin position="335"/>
        <end position="354"/>
    </location>
</feature>
<gene>
    <name evidence="4" type="ORF">PCOR1329_LOCUS52799</name>
</gene>
<protein>
    <submittedName>
        <fullName evidence="4">Uncharacterized protein</fullName>
    </submittedName>
</protein>
<dbReference type="EMBL" id="CAUYUJ010016427">
    <property type="protein sequence ID" value="CAK0865218.1"/>
    <property type="molecule type" value="Genomic_DNA"/>
</dbReference>
<evidence type="ECO:0000256" key="2">
    <source>
        <dbReference type="SAM" id="MobiDB-lite"/>
    </source>
</evidence>
<evidence type="ECO:0000313" key="5">
    <source>
        <dbReference type="Proteomes" id="UP001189429"/>
    </source>
</evidence>